<accession>A0ACC1BXW4</accession>
<name>A0ACC1BXW4_9ROSI</name>
<proteinExistence type="predicted"/>
<comment type="caution">
    <text evidence="1">The sequence shown here is derived from an EMBL/GenBank/DDBJ whole genome shotgun (WGS) entry which is preliminary data.</text>
</comment>
<dbReference type="Proteomes" id="UP001164250">
    <property type="component" value="Chromosome 2"/>
</dbReference>
<evidence type="ECO:0000313" key="2">
    <source>
        <dbReference type="Proteomes" id="UP001164250"/>
    </source>
</evidence>
<evidence type="ECO:0000313" key="1">
    <source>
        <dbReference type="EMBL" id="KAJ0104598.1"/>
    </source>
</evidence>
<dbReference type="EMBL" id="CM047898">
    <property type="protein sequence ID" value="KAJ0104598.1"/>
    <property type="molecule type" value="Genomic_DNA"/>
</dbReference>
<gene>
    <name evidence="1" type="ORF">Patl1_19396</name>
</gene>
<keyword evidence="2" id="KW-1185">Reference proteome</keyword>
<sequence>MVMEIARPLFRVARATTKASKPGRLPHSVSFQTCKTLVTVIGMGFIAKSMGFVNTTGFDGHQAMALRVASDYSTIFHYKIDGYQTSFSTLIVRKSNNNDENYTVTAQVRRIRQQTATMVIHNCTIVPDEKLFLDKLKAQVYLALRKILFKTYVYDMSMGIAALVPKEVRGKRVKWSGAKGISKDQA</sequence>
<organism evidence="1 2">
    <name type="scientific">Pistacia atlantica</name>
    <dbReference type="NCBI Taxonomy" id="434234"/>
    <lineage>
        <taxon>Eukaryota</taxon>
        <taxon>Viridiplantae</taxon>
        <taxon>Streptophyta</taxon>
        <taxon>Embryophyta</taxon>
        <taxon>Tracheophyta</taxon>
        <taxon>Spermatophyta</taxon>
        <taxon>Magnoliopsida</taxon>
        <taxon>eudicotyledons</taxon>
        <taxon>Gunneridae</taxon>
        <taxon>Pentapetalae</taxon>
        <taxon>rosids</taxon>
        <taxon>malvids</taxon>
        <taxon>Sapindales</taxon>
        <taxon>Anacardiaceae</taxon>
        <taxon>Pistacia</taxon>
    </lineage>
</organism>
<reference evidence="2" key="1">
    <citation type="journal article" date="2023" name="G3 (Bethesda)">
        <title>Genome assembly and association tests identify interacting loci associated with vigor, precocity, and sex in interspecific pistachio rootstocks.</title>
        <authorList>
            <person name="Palmer W."/>
            <person name="Jacygrad E."/>
            <person name="Sagayaradj S."/>
            <person name="Cavanaugh K."/>
            <person name="Han R."/>
            <person name="Bertier L."/>
            <person name="Beede B."/>
            <person name="Kafkas S."/>
            <person name="Golino D."/>
            <person name="Preece J."/>
            <person name="Michelmore R."/>
        </authorList>
    </citation>
    <scope>NUCLEOTIDE SEQUENCE [LARGE SCALE GENOMIC DNA]</scope>
</reference>
<protein>
    <submittedName>
        <fullName evidence="1">Uncharacterized protein</fullName>
    </submittedName>
</protein>